<sequence length="450" mass="51753">MNHTVGKLLPVDGFRILKCGALPTNAHHSLTHLYQPIIGRLAVSLYQVLVSESELTDVQSVQSHHTLMTYLSAPLDKVYDARRKLEAIGLVSTFKKSDEDQQSIYLYKVYPPFSPNEFFMDDMLSLLLFHELGEDKYQQIKERLTTEYVSTDDYEEVTVSFDEVFHSTFTEGIPPEVQPKRENLKDRKERGPVLNFSRVDFDWLHQSLKNRMYPSERILTGPNKKLIAQLASLYNLTTLELEKAVTWAVDENHQLVAEELKAACHDFMKEKPSKGQTNLLDQRQKVKETSDSIAQSKGEQFVDMLEQISPRELLEDLSGGNRASDQDLKLIRDVMTEQGLAPGVMNVLVHYVLLKTDMKLSKAYLEKIASHWTRKNVTTVRQAMNLAKAEHQKYQQWGKQKSQKRSKKEEVIPAWFNEQKKASSEEPAIEKPVDTSDIAERIKRLTNKEN</sequence>
<keyword evidence="5" id="KW-0378">Hydrolase</keyword>
<keyword evidence="5" id="KW-0547">Nucleotide-binding</keyword>
<dbReference type="EMBL" id="CP020772">
    <property type="protein sequence ID" value="ARI76837.1"/>
    <property type="molecule type" value="Genomic_DNA"/>
</dbReference>
<keyword evidence="5" id="KW-0067">ATP-binding</keyword>
<organism evidence="5 6">
    <name type="scientific">Halobacillus mangrovi</name>
    <dbReference type="NCBI Taxonomy" id="402384"/>
    <lineage>
        <taxon>Bacteria</taxon>
        <taxon>Bacillati</taxon>
        <taxon>Bacillota</taxon>
        <taxon>Bacilli</taxon>
        <taxon>Bacillales</taxon>
        <taxon>Bacillaceae</taxon>
        <taxon>Halobacillus</taxon>
    </lineage>
</organism>
<feature type="compositionally biased region" description="Basic and acidic residues" evidence="2">
    <location>
        <begin position="418"/>
        <end position="450"/>
    </location>
</feature>
<gene>
    <name evidence="5" type="ORF">HM131_08275</name>
</gene>
<feature type="domain" description="Replicative helicase loading/DNA remodeling protein DnaB N-terminal winged helix" evidence="4">
    <location>
        <begin position="10"/>
        <end position="248"/>
    </location>
</feature>
<evidence type="ECO:0000313" key="5">
    <source>
        <dbReference type="EMBL" id="ARI76837.1"/>
    </source>
</evidence>
<dbReference type="Pfam" id="PF25888">
    <property type="entry name" value="WHD_DnaB"/>
    <property type="match status" value="1"/>
</dbReference>
<dbReference type="InterPro" id="IPR006343">
    <property type="entry name" value="DnaB/C_C"/>
</dbReference>
<evidence type="ECO:0000313" key="6">
    <source>
        <dbReference type="Proteomes" id="UP000192527"/>
    </source>
</evidence>
<evidence type="ECO:0000259" key="4">
    <source>
        <dbReference type="Pfam" id="PF25888"/>
    </source>
</evidence>
<reference evidence="5 6" key="1">
    <citation type="submission" date="2017-04" db="EMBL/GenBank/DDBJ databases">
        <title>The whole genome sequencing and assembly of Halobacillus mangrovi strain.</title>
        <authorList>
            <person name="Lee S.-J."/>
            <person name="Park M.-K."/>
            <person name="Kim J.-Y."/>
            <person name="Lee Y.-J."/>
            <person name="Yi H."/>
            <person name="Bahn Y.-S."/>
            <person name="Kim J.F."/>
            <person name="Lee D.-W."/>
        </authorList>
    </citation>
    <scope>NUCLEOTIDE SEQUENCE [LARGE SCALE GENOMIC DNA]</scope>
    <source>
        <strain evidence="5 6">KTB 131</strain>
    </source>
</reference>
<dbReference type="AlphaFoldDB" id="A0A1W5ZUA7"/>
<dbReference type="Proteomes" id="UP000192527">
    <property type="component" value="Chromosome"/>
</dbReference>
<dbReference type="OrthoDB" id="2082007at2"/>
<evidence type="ECO:0000256" key="2">
    <source>
        <dbReference type="SAM" id="MobiDB-lite"/>
    </source>
</evidence>
<dbReference type="InterPro" id="IPR058660">
    <property type="entry name" value="WHD_DnaB"/>
</dbReference>
<evidence type="ECO:0000259" key="3">
    <source>
        <dbReference type="Pfam" id="PF07261"/>
    </source>
</evidence>
<dbReference type="RefSeq" id="WP_085029314.1">
    <property type="nucleotide sequence ID" value="NZ_CP020772.1"/>
</dbReference>
<dbReference type="STRING" id="402384.HM131_08275"/>
<name>A0A1W5ZUA7_9BACI</name>
<proteinExistence type="inferred from homology"/>
<protein>
    <submittedName>
        <fullName evidence="5">Helicase DnaB</fullName>
    </submittedName>
</protein>
<dbReference type="KEGG" id="hmn:HM131_08275"/>
<feature type="domain" description="DnaB/C C-terminal" evidence="3">
    <location>
        <begin position="322"/>
        <end position="384"/>
    </location>
</feature>
<evidence type="ECO:0000256" key="1">
    <source>
        <dbReference type="ARBA" id="ARBA00093462"/>
    </source>
</evidence>
<keyword evidence="6" id="KW-1185">Reference proteome</keyword>
<dbReference type="Pfam" id="PF07261">
    <property type="entry name" value="DnaB_2"/>
    <property type="match status" value="1"/>
</dbReference>
<comment type="similarity">
    <text evidence="1">Belongs to the DnaB/DnaD family.</text>
</comment>
<accession>A0A1W5ZUA7</accession>
<feature type="region of interest" description="Disordered" evidence="2">
    <location>
        <begin position="396"/>
        <end position="450"/>
    </location>
</feature>
<dbReference type="GO" id="GO:0004386">
    <property type="term" value="F:helicase activity"/>
    <property type="evidence" value="ECO:0007669"/>
    <property type="project" value="UniProtKB-KW"/>
</dbReference>
<keyword evidence="5" id="KW-0347">Helicase</keyword>